<dbReference type="RefSeq" id="WP_308350316.1">
    <property type="nucleotide sequence ID" value="NZ_CP129971.1"/>
</dbReference>
<dbReference type="Pfam" id="PF13970">
    <property type="entry name" value="DUF4221"/>
    <property type="match status" value="1"/>
</dbReference>
<proteinExistence type="predicted"/>
<sequence>MNISLIESRLNYLHKAVLFSLIISYIFYSCEYGKSTEGDIQDYQIQEIHFSIDSTISKESNTIQYFEAENNRYLIVFNKPTNEIIWYDFDKGTLDKKTKLYTQGPNNIGKPYGIHIKSMDSIFVLSSATYNLALINREGELLQNYKLFQGELDFTGRPKGADNSIKPILQSTNPLLILSDSIVALAGLPDVNPLNTDFYDSKVYIKLNLNSGSIDYQIPYPKRYQGKLWGLYHSFPYHTYNSNTGKAVISFPASKKVYLTDFQEIDSISVPSQNVEEPAYWKDPEANGFKMMKFFISTPSFYRIEYDPYRKLYYRFSQSPSSADLSKVDISQISVFNSKNTYISILDEDFNLLQELPLPKKYDPRFILIAPNGLFIVKENQNEDRLTFAVFNFKNED</sequence>
<dbReference type="InterPro" id="IPR025316">
    <property type="entry name" value="DUF4221"/>
</dbReference>
<evidence type="ECO:0000313" key="1">
    <source>
        <dbReference type="EMBL" id="WMN12335.1"/>
    </source>
</evidence>
<keyword evidence="2" id="KW-1185">Reference proteome</keyword>
<dbReference type="AlphaFoldDB" id="A0AA51NC44"/>
<gene>
    <name evidence="1" type="ORF">QYS49_33275</name>
</gene>
<protein>
    <submittedName>
        <fullName evidence="1">DUF4221 family protein</fullName>
    </submittedName>
</protein>
<evidence type="ECO:0000313" key="2">
    <source>
        <dbReference type="Proteomes" id="UP001230496"/>
    </source>
</evidence>
<dbReference type="KEGG" id="msaa:QYS49_33275"/>
<dbReference type="EMBL" id="CP129971">
    <property type="protein sequence ID" value="WMN12335.1"/>
    <property type="molecule type" value="Genomic_DNA"/>
</dbReference>
<reference evidence="1 2" key="1">
    <citation type="submission" date="2023-08" db="EMBL/GenBank/DDBJ databases">
        <title>Comparative genomics and taxonomic characterization of three novel marine species of genus Marivirga.</title>
        <authorList>
            <person name="Muhammad N."/>
            <person name="Kim S.-G."/>
        </authorList>
    </citation>
    <scope>NUCLEOTIDE SEQUENCE [LARGE SCALE GENOMIC DNA]</scope>
    <source>
        <strain evidence="1 2">BDSF4-3</strain>
    </source>
</reference>
<accession>A0AA51NC44</accession>
<dbReference type="Proteomes" id="UP001230496">
    <property type="component" value="Chromosome"/>
</dbReference>
<organism evidence="1 2">
    <name type="scientific">Marivirga salinarum</name>
    <dbReference type="NCBI Taxonomy" id="3059078"/>
    <lineage>
        <taxon>Bacteria</taxon>
        <taxon>Pseudomonadati</taxon>
        <taxon>Bacteroidota</taxon>
        <taxon>Cytophagia</taxon>
        <taxon>Cytophagales</taxon>
        <taxon>Marivirgaceae</taxon>
        <taxon>Marivirga</taxon>
    </lineage>
</organism>
<name>A0AA51NC44_9BACT</name>